<accession>A0A2T9ZB40</accession>
<sequence>MDSHSTAKISPSSRETYKPGTASVENENENSSTTNNNQSSEGPLQTDQNSPHAKSSNLKSHFQEEFSIIKTQVTPVELEKLARFIAKSAETGSEKLDHDFSNTTQNSDSSAQGQSNTQNHSTFELPC</sequence>
<proteinExistence type="predicted"/>
<keyword evidence="3" id="KW-1185">Reference proteome</keyword>
<gene>
    <name evidence="2" type="ORF">BB560_003739</name>
</gene>
<protein>
    <submittedName>
        <fullName evidence="2">Uncharacterized protein</fullName>
    </submittedName>
</protein>
<feature type="compositionally biased region" description="Polar residues" evidence="1">
    <location>
        <begin position="1"/>
        <end position="14"/>
    </location>
</feature>
<comment type="caution">
    <text evidence="2">The sequence shown here is derived from an EMBL/GenBank/DDBJ whole genome shotgun (WGS) entry which is preliminary data.</text>
</comment>
<evidence type="ECO:0000313" key="2">
    <source>
        <dbReference type="EMBL" id="PVV01829.1"/>
    </source>
</evidence>
<feature type="region of interest" description="Disordered" evidence="1">
    <location>
        <begin position="1"/>
        <end position="59"/>
    </location>
</feature>
<name>A0A2T9ZB40_9FUNG</name>
<feature type="compositionally biased region" description="Polar residues" evidence="1">
    <location>
        <begin position="101"/>
        <end position="127"/>
    </location>
</feature>
<feature type="region of interest" description="Disordered" evidence="1">
    <location>
        <begin position="90"/>
        <end position="127"/>
    </location>
</feature>
<evidence type="ECO:0000313" key="3">
    <source>
        <dbReference type="Proteomes" id="UP000245609"/>
    </source>
</evidence>
<dbReference type="EMBL" id="MBFS01000769">
    <property type="protein sequence ID" value="PVV01829.1"/>
    <property type="molecule type" value="Genomic_DNA"/>
</dbReference>
<dbReference type="Proteomes" id="UP000245609">
    <property type="component" value="Unassembled WGS sequence"/>
</dbReference>
<feature type="compositionally biased region" description="Low complexity" evidence="1">
    <location>
        <begin position="29"/>
        <end position="41"/>
    </location>
</feature>
<reference evidence="2 3" key="1">
    <citation type="journal article" date="2018" name="MBio">
        <title>Comparative Genomics Reveals the Core Gene Toolbox for the Fungus-Insect Symbiosis.</title>
        <authorList>
            <person name="Wang Y."/>
            <person name="Stata M."/>
            <person name="Wang W."/>
            <person name="Stajich J.E."/>
            <person name="White M.M."/>
            <person name="Moncalvo J.M."/>
        </authorList>
    </citation>
    <scope>NUCLEOTIDE SEQUENCE [LARGE SCALE GENOMIC DNA]</scope>
    <source>
        <strain evidence="2 3">SC-DP-2</strain>
    </source>
</reference>
<feature type="compositionally biased region" description="Polar residues" evidence="1">
    <location>
        <begin position="42"/>
        <end position="59"/>
    </location>
</feature>
<evidence type="ECO:0000256" key="1">
    <source>
        <dbReference type="SAM" id="MobiDB-lite"/>
    </source>
</evidence>
<dbReference type="AlphaFoldDB" id="A0A2T9ZB40"/>
<organism evidence="2 3">
    <name type="scientific">Smittium megazygosporum</name>
    <dbReference type="NCBI Taxonomy" id="133381"/>
    <lineage>
        <taxon>Eukaryota</taxon>
        <taxon>Fungi</taxon>
        <taxon>Fungi incertae sedis</taxon>
        <taxon>Zoopagomycota</taxon>
        <taxon>Kickxellomycotina</taxon>
        <taxon>Harpellomycetes</taxon>
        <taxon>Harpellales</taxon>
        <taxon>Legeriomycetaceae</taxon>
        <taxon>Smittium</taxon>
    </lineage>
</organism>